<name>A0A077W8P4_9FUNG</name>
<organism evidence="5">
    <name type="scientific">Lichtheimia ramosa</name>
    <dbReference type="NCBI Taxonomy" id="688394"/>
    <lineage>
        <taxon>Eukaryota</taxon>
        <taxon>Fungi</taxon>
        <taxon>Fungi incertae sedis</taxon>
        <taxon>Mucoromycota</taxon>
        <taxon>Mucoromycotina</taxon>
        <taxon>Mucoromycetes</taxon>
        <taxon>Mucorales</taxon>
        <taxon>Lichtheimiaceae</taxon>
        <taxon>Lichtheimia</taxon>
    </lineage>
</organism>
<feature type="domain" description="DEP" evidence="4">
    <location>
        <begin position="322"/>
        <end position="381"/>
    </location>
</feature>
<dbReference type="Pfam" id="PF00610">
    <property type="entry name" value="DEP"/>
    <property type="match status" value="1"/>
</dbReference>
<dbReference type="Gene3D" id="1.20.900.10">
    <property type="entry name" value="Dbl homology (DH) domain"/>
    <property type="match status" value="1"/>
</dbReference>
<dbReference type="AlphaFoldDB" id="A0A077W8P4"/>
<evidence type="ECO:0008006" key="6">
    <source>
        <dbReference type="Google" id="ProtNLM"/>
    </source>
</evidence>
<keyword evidence="1" id="KW-0597">Phosphoprotein</keyword>
<dbReference type="InterPro" id="IPR000591">
    <property type="entry name" value="DEP_dom"/>
</dbReference>
<feature type="region of interest" description="Disordered" evidence="2">
    <location>
        <begin position="82"/>
        <end position="133"/>
    </location>
</feature>
<feature type="domain" description="DH" evidence="3">
    <location>
        <begin position="463"/>
        <end position="652"/>
    </location>
</feature>
<dbReference type="InterPro" id="IPR041675">
    <property type="entry name" value="PH_5"/>
</dbReference>
<dbReference type="InterPro" id="IPR052233">
    <property type="entry name" value="Rho-type_GEFs"/>
</dbReference>
<dbReference type="EMBL" id="LK023313">
    <property type="protein sequence ID" value="CDS03431.1"/>
    <property type="molecule type" value="Genomic_DNA"/>
</dbReference>
<dbReference type="SMART" id="SM00233">
    <property type="entry name" value="PH"/>
    <property type="match status" value="1"/>
</dbReference>
<dbReference type="InterPro" id="IPR035899">
    <property type="entry name" value="DBL_dom_sf"/>
</dbReference>
<dbReference type="InterPro" id="IPR000219">
    <property type="entry name" value="DH_dom"/>
</dbReference>
<dbReference type="Gene3D" id="1.10.10.10">
    <property type="entry name" value="Winged helix-like DNA-binding domain superfamily/Winged helix DNA-binding domain"/>
    <property type="match status" value="1"/>
</dbReference>
<dbReference type="CDD" id="cd00160">
    <property type="entry name" value="RhoGEF"/>
    <property type="match status" value="1"/>
</dbReference>
<evidence type="ECO:0000313" key="5">
    <source>
        <dbReference type="EMBL" id="CDS03431.1"/>
    </source>
</evidence>
<evidence type="ECO:0000256" key="2">
    <source>
        <dbReference type="SAM" id="MobiDB-lite"/>
    </source>
</evidence>
<dbReference type="Pfam" id="PF00621">
    <property type="entry name" value="RhoGEF"/>
    <property type="match status" value="1"/>
</dbReference>
<dbReference type="Gene3D" id="2.30.29.30">
    <property type="entry name" value="Pleckstrin-homology domain (PH domain)/Phosphotyrosine-binding domain (PTB)"/>
    <property type="match status" value="1"/>
</dbReference>
<sequence>MPSPPPNVIVGEPTANQNPYRHQGAYVIRRPSPSSLPQPNTISDDIKKSYMRQQLPVRNQSLAAAATAAKAVNILYDMRSTNNSAANSSTTTSCTTTATRHPSNASDESADSNCPATPPSLSTSATPSRTKSPSFFASLAEKRRARKNNEAAAAAAAAAAATSCANGLVTTTISPTPINTKTHHPCEEAGKEQMDPTVARSNSSSSQNHEWNSLHEYVSSDDDDDDDDDDYTTTPQRKQSTATTESNHIALAAQQQAPLTATAVVSPMAYETEDQQNEFFSHYGLSTGHVDSALLSHVAREMYNRIMPDDVVRDGVEYHYLFTGKEAVDRLVDIIHGNDNQHDRNRALMIGRSLEAQGLFRDIDGEHRLRDDTSELYRFEAPTIDRGDANLATGVFTALTPCYSPTCNSGTPCYSPNCPGTMRKVIKRSASQSSLPDKENTRALWIHSVPKDVVAATPPEERKRQECIYELIYTEEDFSKDLDYVHNHYVIPLMTTDILSQGTERREQVVQQIFWNLADIRRVTTGFTYALSKRRKQQDLVDTIGDVMMSFVRQFDPYISYGAHQVIGKHNFELEKRRNPRFAQFVSQTERKPESRRLELNGYLTKPTTRLGRYNLLLREILKRTPEGNPDLEIIPQVMEQITHLLERVNSETGRVEREFTLRQIDERMIFKSTSIFTDLKLQDPERQLVMQGRLKRKGNSSSDSSEMQVFLFDHYLVLSKTKMQNHLEHYKVSRKPIPLDVLSLSVVDVQPQGRHNKPTASSSTSPGNGVISPRPSTSASTAQTATTPVSADSSSTPTPSMKSSQSMTTTSTTSTINTTTTTTTTPSSSSGPITPATTIPTSSAVGSYGIVFYHHGRGGSPPVTLYTNNAATRQLWVDKILAQKEVYQLRLAESDSARKTSISQDE</sequence>
<gene>
    <name evidence="5" type="ORF">LRAMOSA00833</name>
</gene>
<feature type="compositionally biased region" description="Low complexity" evidence="2">
    <location>
        <begin position="773"/>
        <end position="839"/>
    </location>
</feature>
<protein>
    <recommendedName>
        <fullName evidence="6">DH domain-containing protein</fullName>
    </recommendedName>
</protein>
<dbReference type="GO" id="GO:0005085">
    <property type="term" value="F:guanyl-nucleotide exchange factor activity"/>
    <property type="evidence" value="ECO:0007669"/>
    <property type="project" value="InterPro"/>
</dbReference>
<dbReference type="InterPro" id="IPR011993">
    <property type="entry name" value="PH-like_dom_sf"/>
</dbReference>
<feature type="compositionally biased region" description="Basic and acidic residues" evidence="2">
    <location>
        <begin position="184"/>
        <end position="194"/>
    </location>
</feature>
<dbReference type="SMART" id="SM00049">
    <property type="entry name" value="DEP"/>
    <property type="match status" value="1"/>
</dbReference>
<feature type="region of interest" description="Disordered" evidence="2">
    <location>
        <begin position="173"/>
        <end position="246"/>
    </location>
</feature>
<dbReference type="GO" id="GO:0035556">
    <property type="term" value="P:intracellular signal transduction"/>
    <property type="evidence" value="ECO:0007669"/>
    <property type="project" value="InterPro"/>
</dbReference>
<dbReference type="PANTHER" id="PTHR46572">
    <property type="entry name" value="RHO1 GDP-GTP EXCHANGE PROTEIN 1-RELATED"/>
    <property type="match status" value="1"/>
</dbReference>
<evidence type="ECO:0000259" key="3">
    <source>
        <dbReference type="PROSITE" id="PS50010"/>
    </source>
</evidence>
<dbReference type="PANTHER" id="PTHR46572:SF1">
    <property type="entry name" value="RHO1 GUANINE NUCLEOTIDE EXCHANGE FACTOR TUS1"/>
    <property type="match status" value="1"/>
</dbReference>
<reference evidence="5" key="1">
    <citation type="journal article" date="2014" name="Genome Announc.">
        <title>De novo whole-genome sequence and genome annotation of Lichtheimia ramosa.</title>
        <authorList>
            <person name="Linde J."/>
            <person name="Schwartze V."/>
            <person name="Binder U."/>
            <person name="Lass-Florl C."/>
            <person name="Voigt K."/>
            <person name="Horn F."/>
        </authorList>
    </citation>
    <scope>NUCLEOTIDE SEQUENCE</scope>
    <source>
        <strain evidence="5">JMRC FSU:6197</strain>
    </source>
</reference>
<feature type="compositionally biased region" description="Low complexity" evidence="2">
    <location>
        <begin position="82"/>
        <end position="99"/>
    </location>
</feature>
<proteinExistence type="predicted"/>
<dbReference type="PROSITE" id="PS50186">
    <property type="entry name" value="DEP"/>
    <property type="match status" value="1"/>
</dbReference>
<dbReference type="InterPro" id="IPR001849">
    <property type="entry name" value="PH_domain"/>
</dbReference>
<evidence type="ECO:0000256" key="1">
    <source>
        <dbReference type="ARBA" id="ARBA00022553"/>
    </source>
</evidence>
<feature type="compositionally biased region" description="Polar residues" evidence="2">
    <location>
        <begin position="759"/>
        <end position="768"/>
    </location>
</feature>
<feature type="compositionally biased region" description="Polar residues" evidence="2">
    <location>
        <begin position="199"/>
        <end position="211"/>
    </location>
</feature>
<dbReference type="SUPFAM" id="SSF48065">
    <property type="entry name" value="DBL homology domain (DH-domain)"/>
    <property type="match status" value="1"/>
</dbReference>
<dbReference type="Pfam" id="PF15405">
    <property type="entry name" value="PH_5"/>
    <property type="match status" value="1"/>
</dbReference>
<dbReference type="InterPro" id="IPR036390">
    <property type="entry name" value="WH_DNA-bd_sf"/>
</dbReference>
<dbReference type="SMART" id="SM00325">
    <property type="entry name" value="RhoGEF"/>
    <property type="match status" value="1"/>
</dbReference>
<dbReference type="PROSITE" id="PS50010">
    <property type="entry name" value="DH_2"/>
    <property type="match status" value="1"/>
</dbReference>
<dbReference type="OrthoDB" id="2272012at2759"/>
<accession>A0A077W8P4</accession>
<feature type="compositionally biased region" description="Low complexity" evidence="2">
    <location>
        <begin position="119"/>
        <end position="130"/>
    </location>
</feature>
<dbReference type="SUPFAM" id="SSF46785">
    <property type="entry name" value="Winged helix' DNA-binding domain"/>
    <property type="match status" value="1"/>
</dbReference>
<feature type="compositionally biased region" description="Polar residues" evidence="2">
    <location>
        <begin position="100"/>
        <end position="114"/>
    </location>
</feature>
<dbReference type="SUPFAM" id="SSF50729">
    <property type="entry name" value="PH domain-like"/>
    <property type="match status" value="1"/>
</dbReference>
<evidence type="ECO:0000259" key="4">
    <source>
        <dbReference type="PROSITE" id="PS50186"/>
    </source>
</evidence>
<feature type="region of interest" description="Disordered" evidence="2">
    <location>
        <begin position="751"/>
        <end position="839"/>
    </location>
</feature>
<dbReference type="InterPro" id="IPR036388">
    <property type="entry name" value="WH-like_DNA-bd_sf"/>
</dbReference>
<feature type="compositionally biased region" description="Polar residues" evidence="2">
    <location>
        <begin position="232"/>
        <end position="246"/>
    </location>
</feature>
<feature type="region of interest" description="Disordered" evidence="2">
    <location>
        <begin position="1"/>
        <end position="20"/>
    </location>
</feature>
<feature type="compositionally biased region" description="Acidic residues" evidence="2">
    <location>
        <begin position="219"/>
        <end position="231"/>
    </location>
</feature>